<keyword evidence="2" id="KW-1185">Reference proteome</keyword>
<feature type="non-terminal residue" evidence="1">
    <location>
        <position position="1"/>
    </location>
</feature>
<proteinExistence type="predicted"/>
<protein>
    <submittedName>
        <fullName evidence="1">Uncharacterized protein</fullName>
    </submittedName>
</protein>
<evidence type="ECO:0000313" key="2">
    <source>
        <dbReference type="Proteomes" id="UP001295444"/>
    </source>
</evidence>
<organism evidence="1 2">
    <name type="scientific">Pelobates cultripes</name>
    <name type="common">Western spadefoot toad</name>
    <dbReference type="NCBI Taxonomy" id="61616"/>
    <lineage>
        <taxon>Eukaryota</taxon>
        <taxon>Metazoa</taxon>
        <taxon>Chordata</taxon>
        <taxon>Craniata</taxon>
        <taxon>Vertebrata</taxon>
        <taxon>Euteleostomi</taxon>
        <taxon>Amphibia</taxon>
        <taxon>Batrachia</taxon>
        <taxon>Anura</taxon>
        <taxon>Pelobatoidea</taxon>
        <taxon>Pelobatidae</taxon>
        <taxon>Pelobates</taxon>
    </lineage>
</organism>
<name>A0AAD1R965_PELCU</name>
<dbReference type="AlphaFoldDB" id="A0AAD1R965"/>
<evidence type="ECO:0000313" key="1">
    <source>
        <dbReference type="EMBL" id="CAH2245763.1"/>
    </source>
</evidence>
<sequence>ALKSLLQPYGTDRPQRTSWRARTLISYKSIIASLDGTVHRSYTKGDISVVIGGQRHKTGKIIHQYGYNLPGLVSVQTLLRFHMSQPIFRANWVLYIYPQVSRLSRYIV</sequence>
<accession>A0AAD1R965</accession>
<dbReference type="Proteomes" id="UP001295444">
    <property type="component" value="Chromosome 02"/>
</dbReference>
<reference evidence="1" key="1">
    <citation type="submission" date="2022-03" db="EMBL/GenBank/DDBJ databases">
        <authorList>
            <person name="Alioto T."/>
            <person name="Alioto T."/>
            <person name="Gomez Garrido J."/>
        </authorList>
    </citation>
    <scope>NUCLEOTIDE SEQUENCE</scope>
</reference>
<gene>
    <name evidence="1" type="ORF">PECUL_23A031660</name>
</gene>
<dbReference type="EMBL" id="OW240913">
    <property type="protein sequence ID" value="CAH2245763.1"/>
    <property type="molecule type" value="Genomic_DNA"/>
</dbReference>